<proteinExistence type="predicted"/>
<evidence type="ECO:0000313" key="5">
    <source>
        <dbReference type="Proteomes" id="UP000005408"/>
    </source>
</evidence>
<evidence type="ECO:0000256" key="2">
    <source>
        <dbReference type="SAM" id="SignalP"/>
    </source>
</evidence>
<keyword evidence="1" id="KW-0812">Transmembrane</keyword>
<sequence length="744" mass="84840">MILRVVVFLFTGWICGVNGNQYIYVNESKTWKDARGYCKQKGFELSTLNGQEIDICNLTEVTELWTNNYIYTTPYLSLLGCYEKPDEMQFPSLQKASVVECQILCSEYKKFAIRGNSCTCIQPDSDQGALQNAEQCNYTCDGEALCGGDNAISIYEKDASISNRLTEQPLFPPNNSWCLVYQCVNGAVKFEEKDCKNQDYDDDNDFFSCSFEPDTDCFLWHTKDNNLTWSIQNSPPQNDPKLSYNASYYAYVNGSGAASEQTAVLISRMKFKAADWCLRFRYFTETPVSMDVIIWDLIADENQSLVEIRNSTYKSNTNTIWHLVEWNINMTNDFKLMFKFETGEYETEISIDDVTMIADSCNKTVSTLLNKGNGLQCTFGGEFDVCFRQDESNNDINWSLSNNERWLSSSVEIEKRASLISKFELNDIRINITMRFSRKSNLELYWKDEQENKKFVNINTNDNTNGPFVTDSKTTYVNARSNLYIDGITTNEQIRIAFIKIKVISNSYTQGERVNRSFQIPDPYAMTISDVTNLRCIDGGGIKMSNAIKLSGKLLTKKGIPSAVQIYRMNNSYWKTSYANTLRTFVCEQDNESNNSCKILADFELPREEVQNTNVGWIAAVLAGLLGLIIVCIVSIIFYKRIYSKNNQRTKDFSTGEPNSIKLTNQKVEGTKNDNVEEDYDHLHQSQPNACASSSENVYSHTTDNQYGLLPVITDDTYDHTVGREGEYGTTQVCQDNENTYDHT</sequence>
<dbReference type="InterPro" id="IPR016187">
    <property type="entry name" value="CTDL_fold"/>
</dbReference>
<keyword evidence="5" id="KW-1185">Reference proteome</keyword>
<dbReference type="PROSITE" id="PS50060">
    <property type="entry name" value="MAM_2"/>
    <property type="match status" value="1"/>
</dbReference>
<dbReference type="SUPFAM" id="SSF56436">
    <property type="entry name" value="C-type lectin-like"/>
    <property type="match status" value="1"/>
</dbReference>
<dbReference type="EnsemblMetazoa" id="G6817.1">
    <property type="protein sequence ID" value="G6817.1:cds"/>
    <property type="gene ID" value="G6817"/>
</dbReference>
<dbReference type="Proteomes" id="UP000005408">
    <property type="component" value="Unassembled WGS sequence"/>
</dbReference>
<feature type="domain" description="MAM" evidence="3">
    <location>
        <begin position="207"/>
        <end position="363"/>
    </location>
</feature>
<name>A0A8W8NLV5_MAGGI</name>
<dbReference type="AlphaFoldDB" id="A0A8W8NLV5"/>
<dbReference type="Pfam" id="PF00629">
    <property type="entry name" value="MAM"/>
    <property type="match status" value="1"/>
</dbReference>
<evidence type="ECO:0000259" key="3">
    <source>
        <dbReference type="PROSITE" id="PS50060"/>
    </source>
</evidence>
<keyword evidence="1" id="KW-1133">Transmembrane helix</keyword>
<dbReference type="Gene3D" id="2.60.120.200">
    <property type="match status" value="1"/>
</dbReference>
<dbReference type="SMART" id="SM00137">
    <property type="entry name" value="MAM"/>
    <property type="match status" value="1"/>
</dbReference>
<reference evidence="4" key="1">
    <citation type="submission" date="2022-08" db="UniProtKB">
        <authorList>
            <consortium name="EnsemblMetazoa"/>
        </authorList>
    </citation>
    <scope>IDENTIFICATION</scope>
    <source>
        <strain evidence="4">05x7-T-G4-1.051#20</strain>
    </source>
</reference>
<evidence type="ECO:0000313" key="4">
    <source>
        <dbReference type="EnsemblMetazoa" id="G6817.1:cds"/>
    </source>
</evidence>
<keyword evidence="1" id="KW-0472">Membrane</keyword>
<organism evidence="4 5">
    <name type="scientific">Magallana gigas</name>
    <name type="common">Pacific oyster</name>
    <name type="synonym">Crassostrea gigas</name>
    <dbReference type="NCBI Taxonomy" id="29159"/>
    <lineage>
        <taxon>Eukaryota</taxon>
        <taxon>Metazoa</taxon>
        <taxon>Spiralia</taxon>
        <taxon>Lophotrochozoa</taxon>
        <taxon>Mollusca</taxon>
        <taxon>Bivalvia</taxon>
        <taxon>Autobranchia</taxon>
        <taxon>Pteriomorphia</taxon>
        <taxon>Ostreida</taxon>
        <taxon>Ostreoidea</taxon>
        <taxon>Ostreidae</taxon>
        <taxon>Magallana</taxon>
    </lineage>
</organism>
<feature type="chain" id="PRO_5036462754" description="MAM domain-containing protein" evidence="2">
    <location>
        <begin position="20"/>
        <end position="744"/>
    </location>
</feature>
<dbReference type="InterPro" id="IPR013320">
    <property type="entry name" value="ConA-like_dom_sf"/>
</dbReference>
<accession>A0A8W8NLV5</accession>
<evidence type="ECO:0000256" key="1">
    <source>
        <dbReference type="SAM" id="Phobius"/>
    </source>
</evidence>
<protein>
    <recommendedName>
        <fullName evidence="3">MAM domain-containing protein</fullName>
    </recommendedName>
</protein>
<dbReference type="InterPro" id="IPR000998">
    <property type="entry name" value="MAM_dom"/>
</dbReference>
<feature type="transmembrane region" description="Helical" evidence="1">
    <location>
        <begin position="615"/>
        <end position="639"/>
    </location>
</feature>
<feature type="signal peptide" evidence="2">
    <location>
        <begin position="1"/>
        <end position="19"/>
    </location>
</feature>
<keyword evidence="2" id="KW-0732">Signal</keyword>
<dbReference type="SUPFAM" id="SSF49899">
    <property type="entry name" value="Concanavalin A-like lectins/glucanases"/>
    <property type="match status" value="1"/>
</dbReference>
<dbReference type="GO" id="GO:0016020">
    <property type="term" value="C:membrane"/>
    <property type="evidence" value="ECO:0007669"/>
    <property type="project" value="InterPro"/>
</dbReference>